<gene>
    <name evidence="1" type="ORF">DSO57_1015673</name>
</gene>
<proteinExistence type="predicted"/>
<reference evidence="1" key="1">
    <citation type="submission" date="2022-04" db="EMBL/GenBank/DDBJ databases">
        <title>Genome of the entomopathogenic fungus Entomophthora muscae.</title>
        <authorList>
            <person name="Elya C."/>
            <person name="Lovett B.R."/>
            <person name="Lee E."/>
            <person name="Macias A.M."/>
            <person name="Hajek A.E."/>
            <person name="De Bivort B.L."/>
            <person name="Kasson M.T."/>
            <person name="De Fine Licht H.H."/>
            <person name="Stajich J.E."/>
        </authorList>
    </citation>
    <scope>NUCLEOTIDE SEQUENCE</scope>
    <source>
        <strain evidence="1">Berkeley</strain>
    </source>
</reference>
<name>A0ACC2UQF4_9FUNG</name>
<comment type="caution">
    <text evidence="1">The sequence shown here is derived from an EMBL/GenBank/DDBJ whole genome shotgun (WGS) entry which is preliminary data.</text>
</comment>
<sequence>MWIAKGFNPTTVEEWMSFKITPSDAEFLKGKLAPNKAAMWLEEGIKAEMILAWKCLLPDTTSAGAFSREGFSSEIAAKWYNIGAVARKAIIFKNGRWITVTVINWLCRNQLKYCNVNKYIHQTISPAAAIEWKRTGFMAKEALLWSEIQVPVDFAETLRHKKIYLTKISEYLTNRYTLDEALNLVIKKVPLASAPSHHHKPIKQITCCTATE</sequence>
<keyword evidence="2" id="KW-1185">Reference proteome</keyword>
<organism evidence="1 2">
    <name type="scientific">Entomophthora muscae</name>
    <dbReference type="NCBI Taxonomy" id="34485"/>
    <lineage>
        <taxon>Eukaryota</taxon>
        <taxon>Fungi</taxon>
        <taxon>Fungi incertae sedis</taxon>
        <taxon>Zoopagomycota</taxon>
        <taxon>Entomophthoromycotina</taxon>
        <taxon>Entomophthoromycetes</taxon>
        <taxon>Entomophthorales</taxon>
        <taxon>Entomophthoraceae</taxon>
        <taxon>Entomophthora</taxon>
    </lineage>
</organism>
<accession>A0ACC2UQF4</accession>
<dbReference type="EMBL" id="QTSX02000062">
    <property type="protein sequence ID" value="KAJ9089164.1"/>
    <property type="molecule type" value="Genomic_DNA"/>
</dbReference>
<evidence type="ECO:0000313" key="1">
    <source>
        <dbReference type="EMBL" id="KAJ9089164.1"/>
    </source>
</evidence>
<dbReference type="Proteomes" id="UP001165960">
    <property type="component" value="Unassembled WGS sequence"/>
</dbReference>
<protein>
    <submittedName>
        <fullName evidence="1">Uncharacterized protein</fullName>
    </submittedName>
</protein>
<evidence type="ECO:0000313" key="2">
    <source>
        <dbReference type="Proteomes" id="UP001165960"/>
    </source>
</evidence>